<dbReference type="PANTHER" id="PTHR43748:SF3">
    <property type="entry name" value="RIBOSE-5-PHOSPHATE ISOMERASE 3, CHLOROPLASTIC-RELATED"/>
    <property type="match status" value="1"/>
</dbReference>
<dbReference type="Pfam" id="PF06026">
    <property type="entry name" value="Rib_5-P_isom_A"/>
    <property type="match status" value="1"/>
</dbReference>
<dbReference type="InterPro" id="IPR004788">
    <property type="entry name" value="Ribose5P_isomerase_type_A"/>
</dbReference>
<comment type="similarity">
    <text evidence="3">Belongs to the ribose 5-phosphate isomerase family.</text>
</comment>
<dbReference type="Gene3D" id="3.40.50.1360">
    <property type="match status" value="1"/>
</dbReference>
<evidence type="ECO:0000256" key="3">
    <source>
        <dbReference type="HAMAP-Rule" id="MF_00170"/>
    </source>
</evidence>
<protein>
    <recommendedName>
        <fullName evidence="3">Ribose-5-phosphate isomerase A</fullName>
        <ecNumber evidence="3">5.3.1.6</ecNumber>
    </recommendedName>
    <alternativeName>
        <fullName evidence="3">Phosphoriboisomerase A</fullName>
        <shortName evidence="3">PRI</shortName>
    </alternativeName>
</protein>
<proteinExistence type="inferred from homology"/>
<dbReference type="PANTHER" id="PTHR43748">
    <property type="entry name" value="RIBOSE-5-PHOSPHATE ISOMERASE 3, CHLOROPLASTIC-RELATED"/>
    <property type="match status" value="1"/>
</dbReference>
<feature type="active site" description="Proton acceptor" evidence="3">
    <location>
        <position position="107"/>
    </location>
</feature>
<comment type="caution">
    <text evidence="4">The sequence shown here is derived from an EMBL/GenBank/DDBJ whole genome shotgun (WGS) entry which is preliminary data.</text>
</comment>
<dbReference type="SUPFAM" id="SSF100950">
    <property type="entry name" value="NagB/RpiA/CoA transferase-like"/>
    <property type="match status" value="1"/>
</dbReference>
<comment type="subunit">
    <text evidence="3">Homodimer.</text>
</comment>
<sequence length="241" mass="25438">MTDIQNLKREAAAEALKFVEPGMVLGLGTGSTASAFIELLAERLKTEDLDLTCVATSEQTKRFAEERGIKIADFNTIADVDLTIDGADEIDPQLNLLKGGGGALLREKIVAFASDRVIIIADASKYVEQLGEFPLPVEIVDFGVAATLAMIEAAAEDAGCQGSIALRRTASGDTFRTDGGHLIADCAFGSIPDPETLADLLDIVPGVVEHGLFIGIADDVFLAAPDGVRHYSAATDDEDED</sequence>
<dbReference type="RefSeq" id="WP_199502250.1">
    <property type="nucleotide sequence ID" value="NZ_JAEMUK010000002.1"/>
</dbReference>
<dbReference type="AlphaFoldDB" id="A0A8I1GAN3"/>
<evidence type="ECO:0000313" key="4">
    <source>
        <dbReference type="EMBL" id="MBJ7542205.1"/>
    </source>
</evidence>
<name>A0A8I1GAN3_9HYPH</name>
<dbReference type="CDD" id="cd01398">
    <property type="entry name" value="RPI_A"/>
    <property type="match status" value="1"/>
</dbReference>
<feature type="binding site" evidence="3">
    <location>
        <begin position="29"/>
        <end position="32"/>
    </location>
    <ligand>
        <name>substrate</name>
    </ligand>
</feature>
<dbReference type="EC" id="5.3.1.6" evidence="3"/>
<feature type="binding site" evidence="3">
    <location>
        <begin position="98"/>
        <end position="101"/>
    </location>
    <ligand>
        <name>substrate</name>
    </ligand>
</feature>
<dbReference type="GO" id="GO:0004751">
    <property type="term" value="F:ribose-5-phosphate isomerase activity"/>
    <property type="evidence" value="ECO:0007669"/>
    <property type="project" value="UniProtKB-UniRule"/>
</dbReference>
<reference evidence="4 5" key="1">
    <citation type="submission" date="2020-12" db="EMBL/GenBank/DDBJ databases">
        <title>Revised draft genomes of Rhodomicrobium vannielii ATCC 17100 and Rhodomicrobium udaipurense JA643.</title>
        <authorList>
            <person name="Conners E.M."/>
            <person name="Davenport E.J."/>
            <person name="Bose A."/>
        </authorList>
    </citation>
    <scope>NUCLEOTIDE SEQUENCE [LARGE SCALE GENOMIC DNA]</scope>
    <source>
        <strain evidence="4 5">JA643</strain>
    </source>
</reference>
<dbReference type="Gene3D" id="3.30.70.260">
    <property type="match status" value="1"/>
</dbReference>
<dbReference type="FunFam" id="3.40.50.1360:FF:000001">
    <property type="entry name" value="Ribose-5-phosphate isomerase A"/>
    <property type="match status" value="1"/>
</dbReference>
<organism evidence="4 5">
    <name type="scientific">Rhodomicrobium udaipurense</name>
    <dbReference type="NCBI Taxonomy" id="1202716"/>
    <lineage>
        <taxon>Bacteria</taxon>
        <taxon>Pseudomonadati</taxon>
        <taxon>Pseudomonadota</taxon>
        <taxon>Alphaproteobacteria</taxon>
        <taxon>Hyphomicrobiales</taxon>
        <taxon>Hyphomicrobiaceae</taxon>
        <taxon>Rhodomicrobium</taxon>
    </lineage>
</organism>
<accession>A0A8I1GAN3</accession>
<dbReference type="InterPro" id="IPR020672">
    <property type="entry name" value="Ribose5P_isomerase_typA_subgr"/>
</dbReference>
<evidence type="ECO:0000256" key="1">
    <source>
        <dbReference type="ARBA" id="ARBA00001713"/>
    </source>
</evidence>
<comment type="pathway">
    <text evidence="3">Carbohydrate degradation; pentose phosphate pathway; D-ribose 5-phosphate from D-ribulose 5-phosphate (non-oxidative stage): step 1/1.</text>
</comment>
<dbReference type="Proteomes" id="UP000623250">
    <property type="component" value="Unassembled WGS sequence"/>
</dbReference>
<comment type="function">
    <text evidence="3">Catalyzes the reversible conversion of ribose-5-phosphate to ribulose 5-phosphate.</text>
</comment>
<gene>
    <name evidence="3 4" type="primary">rpiA</name>
    <name evidence="4" type="ORF">JDN41_01370</name>
</gene>
<evidence type="ECO:0000313" key="5">
    <source>
        <dbReference type="Proteomes" id="UP000623250"/>
    </source>
</evidence>
<comment type="catalytic activity">
    <reaction evidence="1 3">
        <text>aldehydo-D-ribose 5-phosphate = D-ribulose 5-phosphate</text>
        <dbReference type="Rhea" id="RHEA:14657"/>
        <dbReference type="ChEBI" id="CHEBI:58121"/>
        <dbReference type="ChEBI" id="CHEBI:58273"/>
        <dbReference type="EC" id="5.3.1.6"/>
    </reaction>
</comment>
<dbReference type="GO" id="GO:0009052">
    <property type="term" value="P:pentose-phosphate shunt, non-oxidative branch"/>
    <property type="evidence" value="ECO:0007669"/>
    <property type="project" value="UniProtKB-UniRule"/>
</dbReference>
<dbReference type="NCBIfam" id="TIGR00021">
    <property type="entry name" value="rpiA"/>
    <property type="match status" value="1"/>
</dbReference>
<dbReference type="InterPro" id="IPR050262">
    <property type="entry name" value="Ribose-5P_isomerase"/>
</dbReference>
<evidence type="ECO:0000256" key="2">
    <source>
        <dbReference type="ARBA" id="ARBA00023235"/>
    </source>
</evidence>
<dbReference type="NCBIfam" id="NF001924">
    <property type="entry name" value="PRK00702.1"/>
    <property type="match status" value="1"/>
</dbReference>
<dbReference type="UniPathway" id="UPA00115">
    <property type="reaction ID" value="UER00412"/>
</dbReference>
<feature type="binding site" evidence="3">
    <location>
        <position position="125"/>
    </location>
    <ligand>
        <name>substrate</name>
    </ligand>
</feature>
<keyword evidence="5" id="KW-1185">Reference proteome</keyword>
<feature type="binding site" evidence="3">
    <location>
        <begin position="85"/>
        <end position="88"/>
    </location>
    <ligand>
        <name>substrate</name>
    </ligand>
</feature>
<keyword evidence="2 3" id="KW-0413">Isomerase</keyword>
<dbReference type="HAMAP" id="MF_00170">
    <property type="entry name" value="Rib_5P_isom_A"/>
    <property type="match status" value="1"/>
</dbReference>
<dbReference type="EMBL" id="JAEMUK010000002">
    <property type="protein sequence ID" value="MBJ7542205.1"/>
    <property type="molecule type" value="Genomic_DNA"/>
</dbReference>
<dbReference type="InterPro" id="IPR037171">
    <property type="entry name" value="NagB/RpiA_transferase-like"/>
</dbReference>
<dbReference type="SUPFAM" id="SSF75445">
    <property type="entry name" value="D-ribose-5-phosphate isomerase (RpiA), lid domain"/>
    <property type="match status" value="1"/>
</dbReference>